<evidence type="ECO:0000313" key="1">
    <source>
        <dbReference type="EMBL" id="KAA6376307.1"/>
    </source>
</evidence>
<dbReference type="AlphaFoldDB" id="A0A5J4V132"/>
<accession>A0A5J4V132</accession>
<organism evidence="1 2">
    <name type="scientific">Streblomastix strix</name>
    <dbReference type="NCBI Taxonomy" id="222440"/>
    <lineage>
        <taxon>Eukaryota</taxon>
        <taxon>Metamonada</taxon>
        <taxon>Preaxostyla</taxon>
        <taxon>Oxymonadida</taxon>
        <taxon>Streblomastigidae</taxon>
        <taxon>Streblomastix</taxon>
    </lineage>
</organism>
<dbReference type="OrthoDB" id="6252103at2759"/>
<evidence type="ECO:0000313" key="2">
    <source>
        <dbReference type="Proteomes" id="UP000324800"/>
    </source>
</evidence>
<dbReference type="EMBL" id="SNRW01010612">
    <property type="protein sequence ID" value="KAA6376307.1"/>
    <property type="molecule type" value="Genomic_DNA"/>
</dbReference>
<comment type="caution">
    <text evidence="1">The sequence shown here is derived from an EMBL/GenBank/DDBJ whole genome shotgun (WGS) entry which is preliminary data.</text>
</comment>
<gene>
    <name evidence="1" type="ORF">EZS28_028165</name>
</gene>
<proteinExistence type="predicted"/>
<sequence>MAVTAVRITFDGLECANSRSDGQMLTLIFRKIRMSQIQRKKWIQINGGAGDNQFLMEKTRLNEGSYKQSTRSKFKQLQAFRANDMATELQEKIMRVKELHMEVLMGYFKSKLENLDMTGEQTSQLVRIDINSREMTIKQWVRNEMDAAILAGELDLPDERETQIFAIHCIKMTETIVADIIMSNRGMVTSELLSTNHALRIVTGVAQMRREVAIAPKDDTDVLKT</sequence>
<protein>
    <submittedName>
        <fullName evidence="1">Uncharacterized protein</fullName>
    </submittedName>
</protein>
<reference evidence="1 2" key="1">
    <citation type="submission" date="2019-03" db="EMBL/GenBank/DDBJ databases">
        <title>Single cell metagenomics reveals metabolic interactions within the superorganism composed of flagellate Streblomastix strix and complex community of Bacteroidetes bacteria on its surface.</title>
        <authorList>
            <person name="Treitli S.C."/>
            <person name="Kolisko M."/>
            <person name="Husnik F."/>
            <person name="Keeling P."/>
            <person name="Hampl V."/>
        </authorList>
    </citation>
    <scope>NUCLEOTIDE SEQUENCE [LARGE SCALE GENOMIC DNA]</scope>
    <source>
        <strain evidence="1">ST1C</strain>
    </source>
</reference>
<dbReference type="Proteomes" id="UP000324800">
    <property type="component" value="Unassembled WGS sequence"/>
</dbReference>
<name>A0A5J4V132_9EUKA</name>